<dbReference type="EMBL" id="JAVLVU010000001">
    <property type="protein sequence ID" value="MDT3405632.1"/>
    <property type="molecule type" value="Genomic_DNA"/>
</dbReference>
<keyword evidence="3" id="KW-1185">Reference proteome</keyword>
<dbReference type="Gene3D" id="2.120.10.30">
    <property type="entry name" value="TolB, C-terminal domain"/>
    <property type="match status" value="1"/>
</dbReference>
<organism evidence="2 3">
    <name type="scientific">Mucilaginibacter terrae</name>
    <dbReference type="NCBI Taxonomy" id="1955052"/>
    <lineage>
        <taxon>Bacteria</taxon>
        <taxon>Pseudomonadati</taxon>
        <taxon>Bacteroidota</taxon>
        <taxon>Sphingobacteriia</taxon>
        <taxon>Sphingobacteriales</taxon>
        <taxon>Sphingobacteriaceae</taxon>
        <taxon>Mucilaginibacter</taxon>
    </lineage>
</organism>
<feature type="chain" id="PRO_5045135612" description="DUF4157 domain-containing protein" evidence="1">
    <location>
        <begin position="24"/>
        <end position="944"/>
    </location>
</feature>
<keyword evidence="1" id="KW-0732">Signal</keyword>
<proteinExistence type="predicted"/>
<evidence type="ECO:0000313" key="3">
    <source>
        <dbReference type="Proteomes" id="UP001258315"/>
    </source>
</evidence>
<evidence type="ECO:0000256" key="1">
    <source>
        <dbReference type="SAM" id="SignalP"/>
    </source>
</evidence>
<reference evidence="3" key="1">
    <citation type="submission" date="2023-07" db="EMBL/GenBank/DDBJ databases">
        <title>Functional and genomic diversity of the sorghum phyllosphere microbiome.</title>
        <authorList>
            <person name="Shade A."/>
        </authorList>
    </citation>
    <scope>NUCLEOTIDE SEQUENCE [LARGE SCALE GENOMIC DNA]</scope>
    <source>
        <strain evidence="3">SORGH_AS_0422</strain>
    </source>
</reference>
<dbReference type="RefSeq" id="WP_311954448.1">
    <property type="nucleotide sequence ID" value="NZ_JAVLVU010000001.1"/>
</dbReference>
<gene>
    <name evidence="2" type="ORF">QE417_004704</name>
</gene>
<dbReference type="SUPFAM" id="SSF82171">
    <property type="entry name" value="DPP6 N-terminal domain-like"/>
    <property type="match status" value="1"/>
</dbReference>
<accession>A0ABU3H0T3</accession>
<evidence type="ECO:0000313" key="2">
    <source>
        <dbReference type="EMBL" id="MDT3405632.1"/>
    </source>
</evidence>
<dbReference type="Proteomes" id="UP001258315">
    <property type="component" value="Unassembled WGS sequence"/>
</dbReference>
<sequence length="944" mass="107190">MIKPKFCSLAVVGLVLMALGANAQQFGGNPPSIKWKQVNDSAARVIYPVGMDSVARRLAGIINHINHITRPTIGFKQNKVNIVLQNQLITTNGYVGLAPFRSEFYLVPAQNSFSLGSLPVGDQLAVHEFRHVQQYNNSVVGLTAFLKAIFGEGGQALAYGIAVPNWFAEGDAVYNETYMTNQGRGRLPYFFNGYRSLWAAGKNYSWMKLRNGSYRDYTPDWYPMGYMLIAYGRENYGNDVWRKVNHDAAAYRSLFYPFQSAVKRNTGKSYTDFRNAALTHFKQQLLTPELQAGTKQYRSNRHFIGNQEFPVYVNDSTIIYRKSSYQQRATFMMKAGNTERKIRLADFTVDGYFNYNNGQIVYASRRPDPRWTYREYNELKIVDVKTGSQHGLTHKTKYFAPAFNIDNSRIVAVDVQPSGKYALHILNATDGKLIKEVPNPGGLFYTYPKFYNEKEIVTAIRKPSGSMSIALVDVETGKVNELTPEGIAPKAFPVVQKDTVYFTGTSGMDDKLFAVSVPDKKVFELQGDSLRNYIGNYQPAIGTNKLAWTSFSAYGYQLHEANKSGLQFKPVTVVPQLPEFNIASLKQEPGANLMASTIPATTDAKKYPKFTHPFNFHSLVPYFDDPDYTFSLMGENILNTLQTDLSFGYNRNEGYKQFSFNTIYGAFFPYLFGRVDYTLDRRDYGFDANRNIVEVNWNETKLQTGIQVPLLFAGGRNYTRLTFTSSINYSINDVKQQAFKNALPNNTYLNNSVTFSNQIAKPYQLINPQLAQNITLSYRNTINSLNAHQFLASGTFYFPGLISTHSLVFNVAHQRRDRAYSLFSNQLPFSRGYTADNLYRLYKVGVNYHFPVAYPDAGVGNLVYLMRLRGNVFYDYTHGTDFYRNGTTFKADFRSVGAELYFDTQWFNQSAITFGIRYTRLLDNDIFGGNGRDRLTLILPLSIF</sequence>
<feature type="signal peptide" evidence="1">
    <location>
        <begin position="1"/>
        <end position="23"/>
    </location>
</feature>
<name>A0ABU3H0T3_9SPHI</name>
<protein>
    <recommendedName>
        <fullName evidence="4">DUF4157 domain-containing protein</fullName>
    </recommendedName>
</protein>
<comment type="caution">
    <text evidence="2">The sequence shown here is derived from an EMBL/GenBank/DDBJ whole genome shotgun (WGS) entry which is preliminary data.</text>
</comment>
<dbReference type="InterPro" id="IPR011042">
    <property type="entry name" value="6-blade_b-propeller_TolB-like"/>
</dbReference>
<evidence type="ECO:0008006" key="4">
    <source>
        <dbReference type="Google" id="ProtNLM"/>
    </source>
</evidence>